<feature type="compositionally biased region" description="Low complexity" evidence="10">
    <location>
        <begin position="561"/>
        <end position="573"/>
    </location>
</feature>
<dbReference type="Pfam" id="PF22599">
    <property type="entry name" value="SecDF_P1_head"/>
    <property type="match status" value="1"/>
</dbReference>
<dbReference type="RefSeq" id="WP_119714365.1">
    <property type="nucleotide sequence ID" value="NZ_OMOH01000001.1"/>
</dbReference>
<keyword evidence="3 9" id="KW-1003">Cell membrane</keyword>
<organism evidence="14 15">
    <name type="scientific">Propionibacterium ruminifibrarum</name>
    <dbReference type="NCBI Taxonomy" id="1962131"/>
    <lineage>
        <taxon>Bacteria</taxon>
        <taxon>Bacillati</taxon>
        <taxon>Actinomycetota</taxon>
        <taxon>Actinomycetes</taxon>
        <taxon>Propionibacteriales</taxon>
        <taxon>Propionibacteriaceae</taxon>
        <taxon>Propionibacterium</taxon>
    </lineage>
</organism>
<dbReference type="GO" id="GO:0065002">
    <property type="term" value="P:intracellular protein transmembrane transport"/>
    <property type="evidence" value="ECO:0007669"/>
    <property type="project" value="UniProtKB-UniRule"/>
</dbReference>
<evidence type="ECO:0000256" key="4">
    <source>
        <dbReference type="ARBA" id="ARBA00022692"/>
    </source>
</evidence>
<dbReference type="Pfam" id="PF07549">
    <property type="entry name" value="Sec_GG"/>
    <property type="match status" value="1"/>
</dbReference>
<keyword evidence="2 9" id="KW-0813">Transport</keyword>
<dbReference type="Pfam" id="PF21760">
    <property type="entry name" value="SecD_1st"/>
    <property type="match status" value="1"/>
</dbReference>
<dbReference type="InterPro" id="IPR048634">
    <property type="entry name" value="SecD_SecF_C"/>
</dbReference>
<name>A0A375HZ85_9ACTN</name>
<dbReference type="Proteomes" id="UP000265962">
    <property type="component" value="Unassembled WGS sequence"/>
</dbReference>
<dbReference type="GO" id="GO:0015450">
    <property type="term" value="F:protein-transporting ATPase activity"/>
    <property type="evidence" value="ECO:0007669"/>
    <property type="project" value="InterPro"/>
</dbReference>
<feature type="domain" description="Protein export membrane protein SecD/SecF C-terminal" evidence="11">
    <location>
        <begin position="358"/>
        <end position="532"/>
    </location>
</feature>
<evidence type="ECO:0000313" key="15">
    <source>
        <dbReference type="Proteomes" id="UP000265962"/>
    </source>
</evidence>
<dbReference type="Gene3D" id="3.30.1360.200">
    <property type="match status" value="1"/>
</dbReference>
<accession>A0A375HZ85</accession>
<dbReference type="InterPro" id="IPR022813">
    <property type="entry name" value="SecD/SecF_arch_bac"/>
</dbReference>
<evidence type="ECO:0000259" key="12">
    <source>
        <dbReference type="Pfam" id="PF21760"/>
    </source>
</evidence>
<comment type="subunit">
    <text evidence="9">Forms a complex with SecF. Part of the essential Sec protein translocation apparatus which comprises SecA, SecYEG and auxiliary proteins SecDF. Other proteins may also be involved.</text>
</comment>
<feature type="compositionally biased region" description="Polar residues" evidence="10">
    <location>
        <begin position="135"/>
        <end position="174"/>
    </location>
</feature>
<dbReference type="InterPro" id="IPR054384">
    <property type="entry name" value="SecDF_P1_head"/>
</dbReference>
<dbReference type="InterPro" id="IPR022646">
    <property type="entry name" value="SecD/SecF_CS"/>
</dbReference>
<sequence>MAARNTTHFSPWKRLGAFGLVVVLLYVMMALTDSWTPRLGLDLRGGTTITLTARNDADGSTPSQENMETARTIIQNRVDSLGVGESSVTLQGDRQIEVSVPNVSGDELVDLVGTTARLAFRNVYYMDYSAVAQQPASDGQSGTEGESDGAQDTGSADESAPSDQGSGEPSSAQSPAGRVLPELPTSPSPAPTERPTAAGSGPADFEGRLNWTPSQQDYTDFASWDCDQATPDVEDQPLFACSEDGQYKYLLGPVLISGENVTDATAGVPQNEVSWVVNLDFDETGADEFGQATTYLATQQSPLNEFAIVLDGEVISAPQVSEAIVSGSAQISGGNINQETATTLANQLKYGALPIAFDVSSVNTVSPTLGGDQLTAGLIAGAVGLGLVLLYSFVYYRGLGIVVAGSLIAAAVVTWATLVLLGTAVGFAMNLPGIAGAIVAIGVTADSFIVYFERIRDEIRDGYSLRHSIQSGWTKARGTIAMADAVQLLSAVVLFILAMGTVKGFAFTLGVTTGIDLFIVFFFTHPLVTLLGRTAFFGQGKRFSGFEPEHLGVSRASLTGLRRARGGAPAATGDDGDRSADDSKES</sequence>
<keyword evidence="8 9" id="KW-0472">Membrane</keyword>
<feature type="transmembrane region" description="Helical" evidence="9">
    <location>
        <begin position="401"/>
        <end position="428"/>
    </location>
</feature>
<feature type="domain" description="SecDF P1 head subdomain" evidence="13">
    <location>
        <begin position="244"/>
        <end position="355"/>
    </location>
</feature>
<reference evidence="15" key="1">
    <citation type="submission" date="2018-02" db="EMBL/GenBank/DDBJ databases">
        <authorList>
            <person name="Hornung B."/>
        </authorList>
    </citation>
    <scope>NUCLEOTIDE SEQUENCE [LARGE SCALE GENOMIC DNA]</scope>
</reference>
<evidence type="ECO:0000313" key="14">
    <source>
        <dbReference type="EMBL" id="SPF67058.1"/>
    </source>
</evidence>
<dbReference type="PANTHER" id="PTHR30081">
    <property type="entry name" value="PROTEIN-EXPORT MEMBRANE PROTEIN SEC"/>
    <property type="match status" value="1"/>
</dbReference>
<dbReference type="Gene3D" id="3.30.70.3220">
    <property type="match status" value="1"/>
</dbReference>
<feature type="domain" description="Protein translocase subunit SecDF P1" evidence="12">
    <location>
        <begin position="67"/>
        <end position="123"/>
    </location>
</feature>
<evidence type="ECO:0000256" key="9">
    <source>
        <dbReference type="HAMAP-Rule" id="MF_01463"/>
    </source>
</evidence>
<dbReference type="EMBL" id="OMOH01000001">
    <property type="protein sequence ID" value="SPF67058.1"/>
    <property type="molecule type" value="Genomic_DNA"/>
</dbReference>
<evidence type="ECO:0000256" key="5">
    <source>
        <dbReference type="ARBA" id="ARBA00022927"/>
    </source>
</evidence>
<dbReference type="PANTHER" id="PTHR30081:SF1">
    <property type="entry name" value="PROTEIN TRANSLOCASE SUBUNIT SECD"/>
    <property type="match status" value="1"/>
</dbReference>
<dbReference type="GO" id="GO:0005886">
    <property type="term" value="C:plasma membrane"/>
    <property type="evidence" value="ECO:0007669"/>
    <property type="project" value="UniProtKB-SubCell"/>
</dbReference>
<comment type="caution">
    <text evidence="9">Lacks conserved residue(s) required for the propagation of feature annotation.</text>
</comment>
<keyword evidence="7 9" id="KW-0811">Translocation</keyword>
<feature type="region of interest" description="Disordered" evidence="10">
    <location>
        <begin position="135"/>
        <end position="213"/>
    </location>
</feature>
<comment type="subcellular location">
    <subcellularLocation>
        <location evidence="1 9">Cell membrane</location>
        <topology evidence="1 9">Multi-pass membrane protein</topology>
    </subcellularLocation>
</comment>
<dbReference type="SUPFAM" id="SSF82866">
    <property type="entry name" value="Multidrug efflux transporter AcrB transmembrane domain"/>
    <property type="match status" value="1"/>
</dbReference>
<evidence type="ECO:0000259" key="11">
    <source>
        <dbReference type="Pfam" id="PF02355"/>
    </source>
</evidence>
<keyword evidence="4 9" id="KW-0812">Transmembrane</keyword>
<dbReference type="InterPro" id="IPR055344">
    <property type="entry name" value="SecD_SecF_C_bact"/>
</dbReference>
<comment type="similarity">
    <text evidence="9">Belongs to the SecD/SecF family. SecD subfamily.</text>
</comment>
<evidence type="ECO:0000256" key="8">
    <source>
        <dbReference type="ARBA" id="ARBA00023136"/>
    </source>
</evidence>
<evidence type="ECO:0000256" key="2">
    <source>
        <dbReference type="ARBA" id="ARBA00022448"/>
    </source>
</evidence>
<evidence type="ECO:0000259" key="13">
    <source>
        <dbReference type="Pfam" id="PF22599"/>
    </source>
</evidence>
<dbReference type="Gene3D" id="1.20.1640.10">
    <property type="entry name" value="Multidrug efflux transporter AcrB transmembrane domain"/>
    <property type="match status" value="1"/>
</dbReference>
<proteinExistence type="inferred from homology"/>
<dbReference type="GO" id="GO:0006605">
    <property type="term" value="P:protein targeting"/>
    <property type="evidence" value="ECO:0007669"/>
    <property type="project" value="UniProtKB-UniRule"/>
</dbReference>
<dbReference type="HAMAP" id="MF_01463_B">
    <property type="entry name" value="SecD_B"/>
    <property type="match status" value="1"/>
</dbReference>
<keyword evidence="6 9" id="KW-1133">Transmembrane helix</keyword>
<protein>
    <recommendedName>
        <fullName evidence="9">Protein translocase subunit SecD</fullName>
    </recommendedName>
</protein>
<gene>
    <name evidence="9" type="primary">secD</name>
    <name evidence="14" type="ORF">PROPJV5_0067</name>
</gene>
<dbReference type="InterPro" id="IPR005791">
    <property type="entry name" value="SecD"/>
</dbReference>
<feature type="transmembrane region" description="Helical" evidence="9">
    <location>
        <begin position="505"/>
        <end position="532"/>
    </location>
</feature>
<dbReference type="GO" id="GO:0043952">
    <property type="term" value="P:protein transport by the Sec complex"/>
    <property type="evidence" value="ECO:0007669"/>
    <property type="project" value="UniProtKB-UniRule"/>
</dbReference>
<evidence type="ECO:0000256" key="6">
    <source>
        <dbReference type="ARBA" id="ARBA00022989"/>
    </source>
</evidence>
<feature type="transmembrane region" description="Helical" evidence="9">
    <location>
        <begin position="374"/>
        <end position="394"/>
    </location>
</feature>
<dbReference type="AlphaFoldDB" id="A0A375HZ85"/>
<evidence type="ECO:0000256" key="1">
    <source>
        <dbReference type="ARBA" id="ARBA00004651"/>
    </source>
</evidence>
<keyword evidence="15" id="KW-1185">Reference proteome</keyword>
<feature type="transmembrane region" description="Helical" evidence="9">
    <location>
        <begin position="480"/>
        <end position="499"/>
    </location>
</feature>
<feature type="compositionally biased region" description="Basic and acidic residues" evidence="10">
    <location>
        <begin position="575"/>
        <end position="586"/>
    </location>
</feature>
<evidence type="ECO:0000256" key="3">
    <source>
        <dbReference type="ARBA" id="ARBA00022475"/>
    </source>
</evidence>
<dbReference type="InterPro" id="IPR048631">
    <property type="entry name" value="SecD_1st"/>
</dbReference>
<dbReference type="NCBIfam" id="TIGR00916">
    <property type="entry name" value="2A0604s01"/>
    <property type="match status" value="1"/>
</dbReference>
<dbReference type="Pfam" id="PF02355">
    <property type="entry name" value="SecD_SecF_C"/>
    <property type="match status" value="1"/>
</dbReference>
<feature type="region of interest" description="Disordered" evidence="10">
    <location>
        <begin position="561"/>
        <end position="586"/>
    </location>
</feature>
<dbReference type="NCBIfam" id="TIGR01129">
    <property type="entry name" value="secD"/>
    <property type="match status" value="1"/>
</dbReference>
<keyword evidence="5 9" id="KW-0653">Protein transport</keyword>
<feature type="transmembrane region" description="Helical" evidence="9">
    <location>
        <begin position="434"/>
        <end position="452"/>
    </location>
</feature>
<dbReference type="OrthoDB" id="5240379at2"/>
<evidence type="ECO:0000256" key="10">
    <source>
        <dbReference type="SAM" id="MobiDB-lite"/>
    </source>
</evidence>
<evidence type="ECO:0000256" key="7">
    <source>
        <dbReference type="ARBA" id="ARBA00023010"/>
    </source>
</evidence>
<comment type="function">
    <text evidence="9">Part of the Sec protein translocase complex. Interacts with the SecYEG preprotein conducting channel. SecDF uses the proton motive force (PMF) to complete protein translocation after the ATP-dependent function of SecA.</text>
</comment>